<evidence type="ECO:0000313" key="2">
    <source>
        <dbReference type="Proteomes" id="UP000046392"/>
    </source>
</evidence>
<evidence type="ECO:0000256" key="1">
    <source>
        <dbReference type="SAM" id="SignalP"/>
    </source>
</evidence>
<keyword evidence="2" id="KW-1185">Reference proteome</keyword>
<dbReference type="Proteomes" id="UP000046392">
    <property type="component" value="Unplaced"/>
</dbReference>
<dbReference type="AlphaFoldDB" id="A0A0N5C9R8"/>
<name>A0A0N5C9R8_STREA</name>
<feature type="chain" id="PRO_5005895584" evidence="1">
    <location>
        <begin position="25"/>
        <end position="141"/>
    </location>
</feature>
<organism evidence="2 3">
    <name type="scientific">Strongyloides papillosus</name>
    <name type="common">Intestinal threadworm</name>
    <dbReference type="NCBI Taxonomy" id="174720"/>
    <lineage>
        <taxon>Eukaryota</taxon>
        <taxon>Metazoa</taxon>
        <taxon>Ecdysozoa</taxon>
        <taxon>Nematoda</taxon>
        <taxon>Chromadorea</taxon>
        <taxon>Rhabditida</taxon>
        <taxon>Tylenchina</taxon>
        <taxon>Panagrolaimomorpha</taxon>
        <taxon>Strongyloidoidea</taxon>
        <taxon>Strongyloididae</taxon>
        <taxon>Strongyloides</taxon>
    </lineage>
</organism>
<keyword evidence="1" id="KW-0732">Signal</keyword>
<feature type="signal peptide" evidence="1">
    <location>
        <begin position="1"/>
        <end position="24"/>
    </location>
</feature>
<proteinExistence type="predicted"/>
<dbReference type="STRING" id="174720.A0A0N5C9R8"/>
<sequence length="141" mass="15806">MIFKYLIKFNVTLLFISFLSSVHGCLPIKETTTTPPPVCCQSLKLAFARVKPVAGSTSAGWDQCSLLDRYNNDPCPSRGMFSCRLAPYTTAVNTNLQLIQNNATVVYEFTQRDRSEIWVNCVNGEWKINGKSFTHVSCSQN</sequence>
<protein>
    <submittedName>
        <fullName evidence="3">C6 domain-containing protein</fullName>
    </submittedName>
</protein>
<reference evidence="3" key="1">
    <citation type="submission" date="2017-02" db="UniProtKB">
        <authorList>
            <consortium name="WormBaseParasite"/>
        </authorList>
    </citation>
    <scope>IDENTIFICATION</scope>
</reference>
<accession>A0A0N5C9R8</accession>
<dbReference type="WBParaSite" id="SPAL_0001464700.1">
    <property type="protein sequence ID" value="SPAL_0001464700.1"/>
    <property type="gene ID" value="SPAL_0001464700"/>
</dbReference>
<evidence type="ECO:0000313" key="3">
    <source>
        <dbReference type="WBParaSite" id="SPAL_0001464700.1"/>
    </source>
</evidence>